<comment type="caution">
    <text evidence="3">The sequence shown here is derived from an EMBL/GenBank/DDBJ whole genome shotgun (WGS) entry which is preliminary data.</text>
</comment>
<evidence type="ECO:0000313" key="4">
    <source>
        <dbReference type="Proteomes" id="UP001160390"/>
    </source>
</evidence>
<evidence type="ECO:0000313" key="3">
    <source>
        <dbReference type="EMBL" id="CAI6013881.1"/>
    </source>
</evidence>
<dbReference type="FunFam" id="3.20.20.80:FF:000207">
    <property type="entry name" value="Glycoside hydrolase family 128 protein"/>
    <property type="match status" value="1"/>
</dbReference>
<feature type="domain" description="Asl1-like glycosyl hydrolase catalytic" evidence="2">
    <location>
        <begin position="23"/>
        <end position="272"/>
    </location>
</feature>
<feature type="chain" id="PRO_5041354172" description="Asl1-like glycosyl hydrolase catalytic domain-containing protein" evidence="1">
    <location>
        <begin position="19"/>
        <end position="285"/>
    </location>
</feature>
<dbReference type="AlphaFoldDB" id="A0AA35LP97"/>
<dbReference type="Gene3D" id="3.20.20.80">
    <property type="entry name" value="Glycosidases"/>
    <property type="match status" value="1"/>
</dbReference>
<keyword evidence="4" id="KW-1185">Reference proteome</keyword>
<organism evidence="3 4">
    <name type="scientific">Clonostachys chloroleuca</name>
    <dbReference type="NCBI Taxonomy" id="1926264"/>
    <lineage>
        <taxon>Eukaryota</taxon>
        <taxon>Fungi</taxon>
        <taxon>Dikarya</taxon>
        <taxon>Ascomycota</taxon>
        <taxon>Pezizomycotina</taxon>
        <taxon>Sordariomycetes</taxon>
        <taxon>Hypocreomycetidae</taxon>
        <taxon>Hypocreales</taxon>
        <taxon>Bionectriaceae</taxon>
        <taxon>Clonostachys</taxon>
    </lineage>
</organism>
<evidence type="ECO:0000259" key="2">
    <source>
        <dbReference type="Pfam" id="PF11790"/>
    </source>
</evidence>
<name>A0AA35LP97_9HYPO</name>
<dbReference type="InterPro" id="IPR024655">
    <property type="entry name" value="Asl1_glyco_hydro_catalytic"/>
</dbReference>
<accession>A0AA35LP97</accession>
<protein>
    <recommendedName>
        <fullName evidence="2">Asl1-like glycosyl hydrolase catalytic domain-containing protein</fullName>
    </recommendedName>
</protein>
<sequence length="285" mass="31987">MPSRCWTTLAVFGTLCAASPKRGLVYVPNEAWPQDDAIWIQHNSVLTWYYTYGREPHAAYNPPASDLEFVPMMWGMGDDPDDTGFLNSINSQLDAGVNIRHVLAFNEPDMRWDWGGSDLTPAKAARGYVANFVPLRSRGIKLGLPSVSGAGWGIQWLREFEGNCTQLLNRKCEYDFVPVHWYDNFGGFMSHIDEAIAEFPDARIWVTEYAFAHQNLEATKEFYRLSAEYLDNHPKIDRYGYFGSFRSQVSNVGPNATFLNNGGLLTNIGSLYLGFGETGLDPISG</sequence>
<evidence type="ECO:0000256" key="1">
    <source>
        <dbReference type="SAM" id="SignalP"/>
    </source>
</evidence>
<dbReference type="EMBL" id="CABFNP030000418">
    <property type="protein sequence ID" value="CAI6013881.1"/>
    <property type="molecule type" value="Genomic_DNA"/>
</dbReference>
<dbReference type="Pfam" id="PF11790">
    <property type="entry name" value="Glyco_hydro_cc"/>
    <property type="match status" value="1"/>
</dbReference>
<gene>
    <name evidence="3" type="ORF">CCHLO57077_00017367</name>
</gene>
<dbReference type="InterPro" id="IPR053183">
    <property type="entry name" value="ASL1"/>
</dbReference>
<dbReference type="Proteomes" id="UP001160390">
    <property type="component" value="Unassembled WGS sequence"/>
</dbReference>
<dbReference type="GO" id="GO:0009277">
    <property type="term" value="C:fungal-type cell wall"/>
    <property type="evidence" value="ECO:0007669"/>
    <property type="project" value="TreeGrafter"/>
</dbReference>
<dbReference type="PANTHER" id="PTHR34154">
    <property type="entry name" value="ALKALI-SENSITIVE LINKAGE PROTEIN 1"/>
    <property type="match status" value="1"/>
</dbReference>
<dbReference type="InterPro" id="IPR017853">
    <property type="entry name" value="GH"/>
</dbReference>
<keyword evidence="1" id="KW-0732">Signal</keyword>
<reference evidence="3" key="1">
    <citation type="submission" date="2023-01" db="EMBL/GenBank/DDBJ databases">
        <authorList>
            <person name="Piombo E."/>
        </authorList>
    </citation>
    <scope>NUCLEOTIDE SEQUENCE</scope>
</reference>
<feature type="signal peptide" evidence="1">
    <location>
        <begin position="1"/>
        <end position="18"/>
    </location>
</feature>
<proteinExistence type="predicted"/>
<dbReference type="PANTHER" id="PTHR34154:SF3">
    <property type="entry name" value="ALKALI-SENSITIVE LINKAGE PROTEIN 1"/>
    <property type="match status" value="1"/>
</dbReference>
<dbReference type="SUPFAM" id="SSF51445">
    <property type="entry name" value="(Trans)glycosidases"/>
    <property type="match status" value="1"/>
</dbReference>
<dbReference type="GO" id="GO:0071966">
    <property type="term" value="P:fungal-type cell wall polysaccharide metabolic process"/>
    <property type="evidence" value="ECO:0007669"/>
    <property type="project" value="TreeGrafter"/>
</dbReference>